<evidence type="ECO:0000313" key="1">
    <source>
        <dbReference type="EMBL" id="MDN5212388.1"/>
    </source>
</evidence>
<keyword evidence="2" id="KW-1185">Reference proteome</keyword>
<proteinExistence type="predicted"/>
<dbReference type="Pfam" id="PF12771">
    <property type="entry name" value="SusD-like_2"/>
    <property type="match status" value="1"/>
</dbReference>
<evidence type="ECO:0000313" key="2">
    <source>
        <dbReference type="Proteomes" id="UP001172083"/>
    </source>
</evidence>
<keyword evidence="1" id="KW-0449">Lipoprotein</keyword>
<dbReference type="PROSITE" id="PS51257">
    <property type="entry name" value="PROKAR_LIPOPROTEIN"/>
    <property type="match status" value="1"/>
</dbReference>
<organism evidence="1 2">
    <name type="scientific">Agaribacillus aureus</name>
    <dbReference type="NCBI Taxonomy" id="3051825"/>
    <lineage>
        <taxon>Bacteria</taxon>
        <taxon>Pseudomonadati</taxon>
        <taxon>Bacteroidota</taxon>
        <taxon>Cytophagia</taxon>
        <taxon>Cytophagales</taxon>
        <taxon>Splendidivirgaceae</taxon>
        <taxon>Agaribacillus</taxon>
    </lineage>
</organism>
<comment type="caution">
    <text evidence="1">The sequence shown here is derived from an EMBL/GenBank/DDBJ whole genome shotgun (WGS) entry which is preliminary data.</text>
</comment>
<reference evidence="1" key="1">
    <citation type="submission" date="2023-06" db="EMBL/GenBank/DDBJ databases">
        <title>Genomic of Agaribacillus aureum.</title>
        <authorList>
            <person name="Wang G."/>
        </authorList>
    </citation>
    <scope>NUCLEOTIDE SEQUENCE</scope>
    <source>
        <strain evidence="1">BMA12</strain>
    </source>
</reference>
<dbReference type="SUPFAM" id="SSF48452">
    <property type="entry name" value="TPR-like"/>
    <property type="match status" value="1"/>
</dbReference>
<dbReference type="Proteomes" id="UP001172083">
    <property type="component" value="Unassembled WGS sequence"/>
</dbReference>
<dbReference type="EMBL" id="JAUJEB010000001">
    <property type="protein sequence ID" value="MDN5212388.1"/>
    <property type="molecule type" value="Genomic_DNA"/>
</dbReference>
<protein>
    <submittedName>
        <fullName evidence="1">SusD/RagB family nutrient-binding outer membrane lipoprotein</fullName>
    </submittedName>
</protein>
<accession>A0ABT8L831</accession>
<dbReference type="Gene3D" id="1.25.40.390">
    <property type="match status" value="1"/>
</dbReference>
<dbReference type="InterPro" id="IPR011990">
    <property type="entry name" value="TPR-like_helical_dom_sf"/>
</dbReference>
<dbReference type="RefSeq" id="WP_346757705.1">
    <property type="nucleotide sequence ID" value="NZ_JAUJEB010000001.1"/>
</dbReference>
<name>A0ABT8L831_9BACT</name>
<gene>
    <name evidence="1" type="ORF">QQ020_10040</name>
</gene>
<dbReference type="InterPro" id="IPR041662">
    <property type="entry name" value="SusD-like_2"/>
</dbReference>
<sequence>MKKILKYKLTIAFGIMLMISTSCNDFLDVNTDPNNPVAVSEPLLLTGVIVNFSYEVLGGYPVRVTNTWAQQTAYNAVLPHYGVYDVDENDVNNTWTFFSYTDVMQNAKILAEQATENELYDYSAIAKIIWAWNMSIITDLFGNVPFTEALDFDNFPQPRYDSQETVYTGIQALLDEAIADIDRTDGSATFVVGSDDFVYGGDMAKWRKLANVLKARFHMRLTYAPGKTASAQADLALAALAQGFTDNTDNAMYAYQNSPGAENPWFQYAIDGKWNTSTQVSASYVELLTNLDDPRLFAHARYADSAFIGHPNGAPADIDVSAIGEYYSAADAPLQWFNFAEAKFLEAEAQMIKGDRPAAQAAYQAGMQASFDELSAEIATKAANPVDTSGLSSDIAAYITAQETLDASDQVAYSQIMVQKYIANFLMFETYNDWRRTGYPALNVAQNAILAGMTEPARRFPYPSAELNYNSSNVNAEGIPIGNSAVTGRVWWNSTPDACILCN</sequence>